<dbReference type="AlphaFoldDB" id="A0A1I7ZE14"/>
<evidence type="ECO:0000313" key="1">
    <source>
        <dbReference type="Proteomes" id="UP000095287"/>
    </source>
</evidence>
<sequence>MAECLSLSSPRNSNFRLPSSAISPVFRSHVYFLSHDHMFLDYDVCADRIQKIAAIINQGDMEIWIWVYGNTVTIRDPLIAEAAFYHSIV</sequence>
<name>A0A1I7ZE14_9BILA</name>
<keyword evidence="1" id="KW-1185">Reference proteome</keyword>
<organism evidence="1 2">
    <name type="scientific">Steinernema glaseri</name>
    <dbReference type="NCBI Taxonomy" id="37863"/>
    <lineage>
        <taxon>Eukaryota</taxon>
        <taxon>Metazoa</taxon>
        <taxon>Ecdysozoa</taxon>
        <taxon>Nematoda</taxon>
        <taxon>Chromadorea</taxon>
        <taxon>Rhabditida</taxon>
        <taxon>Tylenchina</taxon>
        <taxon>Panagrolaimomorpha</taxon>
        <taxon>Strongyloidoidea</taxon>
        <taxon>Steinernematidae</taxon>
        <taxon>Steinernema</taxon>
    </lineage>
</organism>
<evidence type="ECO:0000313" key="2">
    <source>
        <dbReference type="WBParaSite" id="L893_g25411.t1"/>
    </source>
</evidence>
<proteinExistence type="predicted"/>
<protein>
    <submittedName>
        <fullName evidence="2">Glyco_transf_41 domain-containing protein</fullName>
    </submittedName>
</protein>
<accession>A0A1I7ZE14</accession>
<dbReference type="Proteomes" id="UP000095287">
    <property type="component" value="Unplaced"/>
</dbReference>
<dbReference type="WBParaSite" id="L893_g25411.t1">
    <property type="protein sequence ID" value="L893_g25411.t1"/>
    <property type="gene ID" value="L893_g25411"/>
</dbReference>
<reference evidence="2" key="1">
    <citation type="submission" date="2016-11" db="UniProtKB">
        <authorList>
            <consortium name="WormBaseParasite"/>
        </authorList>
    </citation>
    <scope>IDENTIFICATION</scope>
</reference>